<accession>B4CXK6</accession>
<dbReference type="RefSeq" id="WP_006978623.1">
    <property type="nucleotide sequence ID" value="NZ_ABVL01000003.1"/>
</dbReference>
<dbReference type="InterPro" id="IPR007731">
    <property type="entry name" value="DUF669"/>
</dbReference>
<evidence type="ECO:0000313" key="2">
    <source>
        <dbReference type="EMBL" id="EDY21004.1"/>
    </source>
</evidence>
<feature type="region of interest" description="Disordered" evidence="1">
    <location>
        <begin position="123"/>
        <end position="145"/>
    </location>
</feature>
<dbReference type="InParanoid" id="B4CXK6"/>
<organism evidence="2 3">
    <name type="scientific">Chthoniobacter flavus Ellin428</name>
    <dbReference type="NCBI Taxonomy" id="497964"/>
    <lineage>
        <taxon>Bacteria</taxon>
        <taxon>Pseudomonadati</taxon>
        <taxon>Verrucomicrobiota</taxon>
        <taxon>Spartobacteria</taxon>
        <taxon>Chthoniobacterales</taxon>
        <taxon>Chthoniobacteraceae</taxon>
        <taxon>Chthoniobacter</taxon>
    </lineage>
</organism>
<keyword evidence="3" id="KW-1185">Reference proteome</keyword>
<feature type="compositionally biased region" description="Basic and acidic residues" evidence="1">
    <location>
        <begin position="136"/>
        <end position="145"/>
    </location>
</feature>
<reference evidence="2 3" key="1">
    <citation type="journal article" date="2011" name="J. Bacteriol.">
        <title>Genome sequence of Chthoniobacter flavus Ellin428, an aerobic heterotrophic soil bacterium.</title>
        <authorList>
            <person name="Kant R."/>
            <person name="van Passel M.W."/>
            <person name="Palva A."/>
            <person name="Lucas S."/>
            <person name="Lapidus A."/>
            <person name="Glavina Del Rio T."/>
            <person name="Dalin E."/>
            <person name="Tice H."/>
            <person name="Bruce D."/>
            <person name="Goodwin L."/>
            <person name="Pitluck S."/>
            <person name="Larimer F.W."/>
            <person name="Land M.L."/>
            <person name="Hauser L."/>
            <person name="Sangwan P."/>
            <person name="de Vos W.M."/>
            <person name="Janssen P.H."/>
            <person name="Smidt H."/>
        </authorList>
    </citation>
    <scope>NUCLEOTIDE SEQUENCE [LARGE SCALE GENOMIC DNA]</scope>
    <source>
        <strain evidence="2 3">Ellin428</strain>
    </source>
</reference>
<gene>
    <name evidence="2" type="ORF">CfE428DRAFT_1297</name>
</gene>
<feature type="compositionally biased region" description="Low complexity" evidence="1">
    <location>
        <begin position="123"/>
        <end position="133"/>
    </location>
</feature>
<sequence length="145" mass="15889">MPSYRSSEPTARPDFVEPGEYTVEVVNAEETVSQKGSDMIELKLRVHPSGATMFDHLVFMESAFWKIDSFRAATGESVTPDEEVDIHADDLIGRTGRARLTIEEFNGRKRNKIAAWLPPKPAASAPAAVAATAGTKPKDDDNIPF</sequence>
<dbReference type="STRING" id="497964.CfE428DRAFT_1297"/>
<dbReference type="eggNOG" id="ENOG502ZTSZ">
    <property type="taxonomic scope" value="Bacteria"/>
</dbReference>
<evidence type="ECO:0000256" key="1">
    <source>
        <dbReference type="SAM" id="MobiDB-lite"/>
    </source>
</evidence>
<proteinExistence type="predicted"/>
<name>B4CXK6_9BACT</name>
<evidence type="ECO:0008006" key="4">
    <source>
        <dbReference type="Google" id="ProtNLM"/>
    </source>
</evidence>
<evidence type="ECO:0000313" key="3">
    <source>
        <dbReference type="Proteomes" id="UP000005824"/>
    </source>
</evidence>
<dbReference type="Pfam" id="PF05037">
    <property type="entry name" value="DUF669"/>
    <property type="match status" value="1"/>
</dbReference>
<dbReference type="AlphaFoldDB" id="B4CXK6"/>
<dbReference type="EMBL" id="ABVL01000003">
    <property type="protein sequence ID" value="EDY21004.1"/>
    <property type="molecule type" value="Genomic_DNA"/>
</dbReference>
<comment type="caution">
    <text evidence="2">The sequence shown here is derived from an EMBL/GenBank/DDBJ whole genome shotgun (WGS) entry which is preliminary data.</text>
</comment>
<protein>
    <recommendedName>
        <fullName evidence="4">DUF669 domain-containing protein</fullName>
    </recommendedName>
</protein>
<dbReference type="Proteomes" id="UP000005824">
    <property type="component" value="Unassembled WGS sequence"/>
</dbReference>